<feature type="transmembrane region" description="Helical" evidence="8">
    <location>
        <begin position="513"/>
        <end position="534"/>
    </location>
</feature>
<feature type="transmembrane region" description="Helical" evidence="8">
    <location>
        <begin position="160"/>
        <end position="180"/>
    </location>
</feature>
<dbReference type="Pfam" id="PF00854">
    <property type="entry name" value="PTR2"/>
    <property type="match status" value="2"/>
</dbReference>
<evidence type="ECO:0000256" key="5">
    <source>
        <dbReference type="ARBA" id="ARBA00022856"/>
    </source>
</evidence>
<dbReference type="InterPro" id="IPR000109">
    <property type="entry name" value="POT_fam"/>
</dbReference>
<dbReference type="InterPro" id="IPR036259">
    <property type="entry name" value="MFS_trans_sf"/>
</dbReference>
<dbReference type="OrthoDB" id="9772725at2"/>
<dbReference type="NCBIfam" id="TIGR00924">
    <property type="entry name" value="yjdL_sub1_fam"/>
    <property type="match status" value="1"/>
</dbReference>
<comment type="subcellular location">
    <subcellularLocation>
        <location evidence="1">Cell membrane</location>
        <topology evidence="1">Multi-pass membrane protein</topology>
    </subcellularLocation>
</comment>
<evidence type="ECO:0000256" key="3">
    <source>
        <dbReference type="ARBA" id="ARBA00022475"/>
    </source>
</evidence>
<feature type="transmembrane region" description="Helical" evidence="8">
    <location>
        <begin position="470"/>
        <end position="493"/>
    </location>
</feature>
<keyword evidence="6 8" id="KW-1133">Transmembrane helix</keyword>
<feature type="transmembrane region" description="Helical" evidence="8">
    <location>
        <begin position="292"/>
        <end position="308"/>
    </location>
</feature>
<dbReference type="SUPFAM" id="SSF103473">
    <property type="entry name" value="MFS general substrate transporter"/>
    <property type="match status" value="1"/>
</dbReference>
<dbReference type="AlphaFoldDB" id="A0A5B9FWX9"/>
<feature type="transmembrane region" description="Helical" evidence="8">
    <location>
        <begin position="35"/>
        <end position="54"/>
    </location>
</feature>
<keyword evidence="5" id="KW-0571">Peptide transport</keyword>
<feature type="transmembrane region" description="Helical" evidence="8">
    <location>
        <begin position="320"/>
        <end position="337"/>
    </location>
</feature>
<feature type="transmembrane region" description="Helical" evidence="8">
    <location>
        <begin position="66"/>
        <end position="87"/>
    </location>
</feature>
<dbReference type="EMBL" id="CP042831">
    <property type="protein sequence ID" value="QEE49232.1"/>
    <property type="molecule type" value="Genomic_DNA"/>
</dbReference>
<reference evidence="9 10" key="1">
    <citation type="submission" date="2019-08" db="EMBL/GenBank/DDBJ databases">
        <title>Flavobacterium alkalisoli sp. nov., isolated from rhizosphere soil of Suaeda salsa.</title>
        <authorList>
            <person name="Sun J.-Q."/>
            <person name="Xu L."/>
        </authorList>
    </citation>
    <scope>NUCLEOTIDE SEQUENCE [LARGE SCALE GENOMIC DNA]</scope>
    <source>
        <strain evidence="9 10">XS-5</strain>
    </source>
</reference>
<dbReference type="CDD" id="cd17346">
    <property type="entry name" value="MFS_DtpA_like"/>
    <property type="match status" value="1"/>
</dbReference>
<protein>
    <submittedName>
        <fullName evidence="9">Peptide MFS transporter</fullName>
    </submittedName>
</protein>
<keyword evidence="7 8" id="KW-0472">Membrane</keyword>
<dbReference type="InterPro" id="IPR050171">
    <property type="entry name" value="MFS_Transporters"/>
</dbReference>
<keyword evidence="5" id="KW-0653">Protein transport</keyword>
<gene>
    <name evidence="9" type="ORF">FUA48_06465</name>
</gene>
<dbReference type="RefSeq" id="WP_147582782.1">
    <property type="nucleotide sequence ID" value="NZ_CP042831.1"/>
</dbReference>
<evidence type="ECO:0000256" key="2">
    <source>
        <dbReference type="ARBA" id="ARBA00022448"/>
    </source>
</evidence>
<organism evidence="9 10">
    <name type="scientific">Flavobacterium alkalisoli</name>
    <dbReference type="NCBI Taxonomy" id="2602769"/>
    <lineage>
        <taxon>Bacteria</taxon>
        <taxon>Pseudomonadati</taxon>
        <taxon>Bacteroidota</taxon>
        <taxon>Flavobacteriia</taxon>
        <taxon>Flavobacteriales</taxon>
        <taxon>Flavobacteriaceae</taxon>
        <taxon>Flavobacterium</taxon>
    </lineage>
</organism>
<evidence type="ECO:0000313" key="9">
    <source>
        <dbReference type="EMBL" id="QEE49232.1"/>
    </source>
</evidence>
<evidence type="ECO:0000256" key="7">
    <source>
        <dbReference type="ARBA" id="ARBA00023136"/>
    </source>
</evidence>
<feature type="transmembrane region" description="Helical" evidence="8">
    <location>
        <begin position="400"/>
        <end position="418"/>
    </location>
</feature>
<proteinExistence type="predicted"/>
<feature type="transmembrane region" description="Helical" evidence="8">
    <location>
        <begin position="264"/>
        <end position="286"/>
    </location>
</feature>
<keyword evidence="10" id="KW-1185">Reference proteome</keyword>
<evidence type="ECO:0000256" key="6">
    <source>
        <dbReference type="ARBA" id="ARBA00022989"/>
    </source>
</evidence>
<keyword evidence="2" id="KW-0813">Transport</keyword>
<accession>A0A5B9FWX9</accession>
<dbReference type="GO" id="GO:0015833">
    <property type="term" value="P:peptide transport"/>
    <property type="evidence" value="ECO:0007669"/>
    <property type="project" value="UniProtKB-KW"/>
</dbReference>
<evidence type="ECO:0000256" key="4">
    <source>
        <dbReference type="ARBA" id="ARBA00022692"/>
    </source>
</evidence>
<feature type="transmembrane region" description="Helical" evidence="8">
    <location>
        <begin position="370"/>
        <end position="388"/>
    </location>
</feature>
<keyword evidence="4 8" id="KW-0812">Transmembrane</keyword>
<evidence type="ECO:0000256" key="8">
    <source>
        <dbReference type="SAM" id="Phobius"/>
    </source>
</evidence>
<dbReference type="PANTHER" id="PTHR23517:SF15">
    <property type="entry name" value="PROTON-DEPENDENT OLIGOPEPTIDE FAMILY TRANSPORT PROTEIN"/>
    <property type="match status" value="1"/>
</dbReference>
<sequence>MEISRTATLEEIQSFEGKYPKQLWGLFFSEMWERFCFYGMRGVLTYFMITHLILENGEHMQESQANLQYGATQAFVYAFTFIGGLFADKILGFRKSLFWGGILMIIGSAILAFDPFPEQNFFLGISFTVIGTGFFKPNISTMVGSLYKRGDSRRDAGFSLFYSGINIGALLGGYACIAIGKGQLFTSFIPADKTWNVAFGLAGVVMTISLVTFIFTQKTLGPIGLSPLKSQDGETESVPEIEGIGTVQPEVTTVKRTVKSGKSWYEYAVYFGTLAFIPVVMTMVAKTEYTDWFMYIIGPCTLLYLGYEMTKHTWEESKKLLAALVFIIFSIVFWAFFEQSGGSLSIFAAKNLNNEVLGLFTLDPNGVNNAANSIFVIVFAPIVGLVWIAMAKKKIEPNTVIKFGLGFLFLAGGFYTFYTTRFFEVVAGSGIASLDVFVLAYFVITFGELCLSPIGLSIMTKLSPQRLQGVMMGMWFLASAYGQYVAGILGAGLSEAGEGDSLQQKLVTYTDGYLQLAIYAAIAGVVLIVISPIVRKLMQDVK</sequence>
<name>A0A5B9FWX9_9FLAO</name>
<dbReference type="PANTHER" id="PTHR23517">
    <property type="entry name" value="RESISTANCE PROTEIN MDTM, PUTATIVE-RELATED-RELATED"/>
    <property type="match status" value="1"/>
</dbReference>
<dbReference type="KEGG" id="fak:FUA48_06465"/>
<evidence type="ECO:0000256" key="1">
    <source>
        <dbReference type="ARBA" id="ARBA00004651"/>
    </source>
</evidence>
<dbReference type="GO" id="GO:1904680">
    <property type="term" value="F:peptide transmembrane transporter activity"/>
    <property type="evidence" value="ECO:0007669"/>
    <property type="project" value="InterPro"/>
</dbReference>
<dbReference type="InterPro" id="IPR005279">
    <property type="entry name" value="Dipep/tripep_permease"/>
</dbReference>
<evidence type="ECO:0000313" key="10">
    <source>
        <dbReference type="Proteomes" id="UP000321222"/>
    </source>
</evidence>
<feature type="transmembrane region" description="Helical" evidence="8">
    <location>
        <begin position="119"/>
        <end position="139"/>
    </location>
</feature>
<feature type="transmembrane region" description="Helical" evidence="8">
    <location>
        <begin position="96"/>
        <end position="113"/>
    </location>
</feature>
<feature type="transmembrane region" description="Helical" evidence="8">
    <location>
        <begin position="195"/>
        <end position="215"/>
    </location>
</feature>
<dbReference type="Proteomes" id="UP000321222">
    <property type="component" value="Chromosome"/>
</dbReference>
<dbReference type="Gene3D" id="1.20.1250.20">
    <property type="entry name" value="MFS general substrate transporter like domains"/>
    <property type="match status" value="1"/>
</dbReference>
<keyword evidence="3" id="KW-1003">Cell membrane</keyword>
<dbReference type="GO" id="GO:0005886">
    <property type="term" value="C:plasma membrane"/>
    <property type="evidence" value="ECO:0007669"/>
    <property type="project" value="UniProtKB-SubCell"/>
</dbReference>
<feature type="transmembrane region" description="Helical" evidence="8">
    <location>
        <begin position="438"/>
        <end position="458"/>
    </location>
</feature>